<sequence>MIYLLCSAGIGRTGTYIALDYLLREGEQEGSVDIVNCLTTLRRQRTQFVQTVEQYKFLHEALLEGLTMKDSSVDTKDFPAMYDKIKRKNPKSGKTFLEEQFDVSLITYIGRNNMR</sequence>
<dbReference type="Proteomes" id="UP001186944">
    <property type="component" value="Unassembled WGS sequence"/>
</dbReference>
<keyword evidence="4" id="KW-1185">Reference proteome</keyword>
<evidence type="ECO:0000259" key="1">
    <source>
        <dbReference type="PROSITE" id="PS50055"/>
    </source>
</evidence>
<dbReference type="Pfam" id="PF00102">
    <property type="entry name" value="Y_phosphatase"/>
    <property type="match status" value="1"/>
</dbReference>
<accession>A0AA88XZ79</accession>
<dbReference type="PRINTS" id="PR00700">
    <property type="entry name" value="PRTYPHPHTASE"/>
</dbReference>
<dbReference type="InterPro" id="IPR000242">
    <property type="entry name" value="PTP_cat"/>
</dbReference>
<comment type="caution">
    <text evidence="3">The sequence shown here is derived from an EMBL/GenBank/DDBJ whole genome shotgun (WGS) entry which is preliminary data.</text>
</comment>
<name>A0AA88XZ79_PINIB</name>
<evidence type="ECO:0000313" key="3">
    <source>
        <dbReference type="EMBL" id="KAK3089809.1"/>
    </source>
</evidence>
<dbReference type="PANTHER" id="PTHR19134">
    <property type="entry name" value="RECEPTOR-TYPE TYROSINE-PROTEIN PHOSPHATASE"/>
    <property type="match status" value="1"/>
</dbReference>
<dbReference type="SUPFAM" id="SSF52799">
    <property type="entry name" value="(Phosphotyrosine protein) phosphatases II"/>
    <property type="match status" value="1"/>
</dbReference>
<dbReference type="InterPro" id="IPR050348">
    <property type="entry name" value="Protein-Tyr_Phosphatase"/>
</dbReference>
<dbReference type="Gene3D" id="3.90.190.10">
    <property type="entry name" value="Protein tyrosine phosphatase superfamily"/>
    <property type="match status" value="1"/>
</dbReference>
<feature type="domain" description="Tyrosine specific protein phosphatases" evidence="2">
    <location>
        <begin position="1"/>
        <end position="56"/>
    </location>
</feature>
<dbReference type="EMBL" id="VSWD01000010">
    <property type="protein sequence ID" value="KAK3089809.1"/>
    <property type="molecule type" value="Genomic_DNA"/>
</dbReference>
<organism evidence="3 4">
    <name type="scientific">Pinctada imbricata</name>
    <name type="common">Atlantic pearl-oyster</name>
    <name type="synonym">Pinctada martensii</name>
    <dbReference type="NCBI Taxonomy" id="66713"/>
    <lineage>
        <taxon>Eukaryota</taxon>
        <taxon>Metazoa</taxon>
        <taxon>Spiralia</taxon>
        <taxon>Lophotrochozoa</taxon>
        <taxon>Mollusca</taxon>
        <taxon>Bivalvia</taxon>
        <taxon>Autobranchia</taxon>
        <taxon>Pteriomorphia</taxon>
        <taxon>Pterioida</taxon>
        <taxon>Pterioidea</taxon>
        <taxon>Pteriidae</taxon>
        <taxon>Pinctada</taxon>
    </lineage>
</organism>
<evidence type="ECO:0000259" key="2">
    <source>
        <dbReference type="PROSITE" id="PS50056"/>
    </source>
</evidence>
<feature type="domain" description="Tyrosine-protein phosphatase" evidence="1">
    <location>
        <begin position="1"/>
        <end position="65"/>
    </location>
</feature>
<proteinExistence type="predicted"/>
<gene>
    <name evidence="3" type="ORF">FSP39_006703</name>
</gene>
<protein>
    <submittedName>
        <fullName evidence="3">Uncharacterized protein</fullName>
    </submittedName>
</protein>
<dbReference type="SMART" id="SM00404">
    <property type="entry name" value="PTPc_motif"/>
    <property type="match status" value="1"/>
</dbReference>
<dbReference type="PROSITE" id="PS50056">
    <property type="entry name" value="TYR_PHOSPHATASE_2"/>
    <property type="match status" value="1"/>
</dbReference>
<dbReference type="InterPro" id="IPR003595">
    <property type="entry name" value="Tyr_Pase_cat"/>
</dbReference>
<reference evidence="3" key="1">
    <citation type="submission" date="2019-08" db="EMBL/GenBank/DDBJ databases">
        <title>The improved chromosome-level genome for the pearl oyster Pinctada fucata martensii using PacBio sequencing and Hi-C.</title>
        <authorList>
            <person name="Zheng Z."/>
        </authorList>
    </citation>
    <scope>NUCLEOTIDE SEQUENCE</scope>
    <source>
        <strain evidence="3">ZZ-2019</strain>
        <tissue evidence="3">Adductor muscle</tissue>
    </source>
</reference>
<dbReference type="PANTHER" id="PTHR19134:SF449">
    <property type="entry name" value="TYROSINE-PROTEIN PHOSPHATASE 1"/>
    <property type="match status" value="1"/>
</dbReference>
<evidence type="ECO:0000313" key="4">
    <source>
        <dbReference type="Proteomes" id="UP001186944"/>
    </source>
</evidence>
<dbReference type="InterPro" id="IPR029021">
    <property type="entry name" value="Prot-tyrosine_phosphatase-like"/>
</dbReference>
<dbReference type="PROSITE" id="PS50055">
    <property type="entry name" value="TYR_PHOSPHATASE_PTP"/>
    <property type="match status" value="1"/>
</dbReference>
<dbReference type="InterPro" id="IPR000387">
    <property type="entry name" value="Tyr_Pase_dom"/>
</dbReference>
<dbReference type="GO" id="GO:0004725">
    <property type="term" value="F:protein tyrosine phosphatase activity"/>
    <property type="evidence" value="ECO:0007669"/>
    <property type="project" value="InterPro"/>
</dbReference>
<dbReference type="AlphaFoldDB" id="A0AA88XZ79"/>